<protein>
    <submittedName>
        <fullName evidence="2">Uncharacterized protein</fullName>
    </submittedName>
</protein>
<accession>A0A7S3G942</accession>
<reference evidence="2" key="1">
    <citation type="submission" date="2021-01" db="EMBL/GenBank/DDBJ databases">
        <authorList>
            <person name="Corre E."/>
            <person name="Pelletier E."/>
            <person name="Niang G."/>
            <person name="Scheremetjew M."/>
            <person name="Finn R."/>
            <person name="Kale V."/>
            <person name="Holt S."/>
            <person name="Cochrane G."/>
            <person name="Meng A."/>
            <person name="Brown T."/>
            <person name="Cohen L."/>
        </authorList>
    </citation>
    <scope>NUCLEOTIDE SEQUENCE</scope>
    <source>
        <strain evidence="2">NIES-2562</strain>
    </source>
</reference>
<proteinExistence type="inferred from homology"/>
<dbReference type="InterPro" id="IPR011990">
    <property type="entry name" value="TPR-like_helical_dom_sf"/>
</dbReference>
<dbReference type="EMBL" id="HBIB01029330">
    <property type="protein sequence ID" value="CAE0256865.1"/>
    <property type="molecule type" value="Transcribed_RNA"/>
</dbReference>
<evidence type="ECO:0000256" key="1">
    <source>
        <dbReference type="ARBA" id="ARBA00038101"/>
    </source>
</evidence>
<dbReference type="InterPro" id="IPR006597">
    <property type="entry name" value="Sel1-like"/>
</dbReference>
<evidence type="ECO:0000313" key="2">
    <source>
        <dbReference type="EMBL" id="CAE0256865.1"/>
    </source>
</evidence>
<dbReference type="Pfam" id="PF08238">
    <property type="entry name" value="Sel1"/>
    <property type="match status" value="2"/>
</dbReference>
<dbReference type="SUPFAM" id="SSF81901">
    <property type="entry name" value="HCP-like"/>
    <property type="match status" value="1"/>
</dbReference>
<dbReference type="SMART" id="SM00671">
    <property type="entry name" value="SEL1"/>
    <property type="match status" value="3"/>
</dbReference>
<dbReference type="AlphaFoldDB" id="A0A7S3G942"/>
<organism evidence="2">
    <name type="scientific">Palpitomonas bilix</name>
    <dbReference type="NCBI Taxonomy" id="652834"/>
    <lineage>
        <taxon>Eukaryota</taxon>
        <taxon>Eukaryota incertae sedis</taxon>
    </lineage>
</organism>
<dbReference type="PANTHER" id="PTHR11102:SF160">
    <property type="entry name" value="ERAD-ASSOCIATED E3 UBIQUITIN-PROTEIN LIGASE COMPONENT HRD3"/>
    <property type="match status" value="1"/>
</dbReference>
<sequence>MQDSTLCSILDGCIRDDPASKYVLGTYFASGWYTKSDLKKAETLYTALAEMSPPHWAARGVCYVRGWRWRGDEYGEMTAIECWIQGKREGNPLCTHELAYCYMDGEGLQPDLEEAERLFKIASSAGYIPATFALGLCLEKKAETDAEYKKVAELYALAAGKGWPLQTSSRHWRRNSQA</sequence>
<dbReference type="Gene3D" id="1.25.40.10">
    <property type="entry name" value="Tetratricopeptide repeat domain"/>
    <property type="match status" value="1"/>
</dbReference>
<name>A0A7S3G942_9EUKA</name>
<gene>
    <name evidence="2" type="ORF">PBIL07802_LOCUS19122</name>
</gene>
<comment type="similarity">
    <text evidence="1">Belongs to the sel-1 family.</text>
</comment>
<dbReference type="InterPro" id="IPR050767">
    <property type="entry name" value="Sel1_AlgK"/>
</dbReference>
<dbReference type="PANTHER" id="PTHR11102">
    <property type="entry name" value="SEL-1-LIKE PROTEIN"/>
    <property type="match status" value="1"/>
</dbReference>